<evidence type="ECO:0000313" key="2">
    <source>
        <dbReference type="Proteomes" id="UP000326532"/>
    </source>
</evidence>
<keyword evidence="2" id="KW-1185">Reference proteome</keyword>
<dbReference type="VEuPathDB" id="FungiDB:BDV34DRAFT_185320"/>
<dbReference type="AlphaFoldDB" id="A0A5N6E1X4"/>
<dbReference type="EMBL" id="ML734939">
    <property type="protein sequence ID" value="KAB8211197.1"/>
    <property type="molecule type" value="Genomic_DNA"/>
</dbReference>
<gene>
    <name evidence="1" type="ORF">BDV34DRAFT_185320</name>
</gene>
<name>A0A5N6E1X4_ASPPA</name>
<organism evidence="1 2">
    <name type="scientific">Aspergillus parasiticus</name>
    <dbReference type="NCBI Taxonomy" id="5067"/>
    <lineage>
        <taxon>Eukaryota</taxon>
        <taxon>Fungi</taxon>
        <taxon>Dikarya</taxon>
        <taxon>Ascomycota</taxon>
        <taxon>Pezizomycotina</taxon>
        <taxon>Eurotiomycetes</taxon>
        <taxon>Eurotiomycetidae</taxon>
        <taxon>Eurotiales</taxon>
        <taxon>Aspergillaceae</taxon>
        <taxon>Aspergillus</taxon>
        <taxon>Aspergillus subgen. Circumdati</taxon>
    </lineage>
</organism>
<dbReference type="Proteomes" id="UP000326532">
    <property type="component" value="Unassembled WGS sequence"/>
</dbReference>
<sequence>MSARVWKKESSPRPVRTSLPWRRITRRLPTMVSHWRRKSLNTDRLETQRPLCLSV</sequence>
<evidence type="ECO:0000313" key="1">
    <source>
        <dbReference type="EMBL" id="KAB8211197.1"/>
    </source>
</evidence>
<accession>A0A5N6E1X4</accession>
<reference evidence="1 2" key="1">
    <citation type="submission" date="2019-04" db="EMBL/GenBank/DDBJ databases">
        <title>Fungal friends and foes A comparative genomics study of 23 Aspergillus species from section Flavi.</title>
        <authorList>
            <consortium name="DOE Joint Genome Institute"/>
            <person name="Kjaerbolling I."/>
            <person name="Vesth T.C."/>
            <person name="Frisvad J.C."/>
            <person name="Nybo J.L."/>
            <person name="Theobald S."/>
            <person name="Kildgaard S."/>
            <person name="Petersen T.I."/>
            <person name="Kuo A."/>
            <person name="Sato A."/>
            <person name="Lyhne E.K."/>
            <person name="Kogle M.E."/>
            <person name="Wiebenga A."/>
            <person name="Kun R.S."/>
            <person name="Lubbers R.J."/>
            <person name="Makela M.R."/>
            <person name="Barry K."/>
            <person name="Chovatia M."/>
            <person name="Clum A."/>
            <person name="Daum C."/>
            <person name="Haridas S."/>
            <person name="He G."/>
            <person name="LaButti K."/>
            <person name="Lipzen A."/>
            <person name="Mondo S."/>
            <person name="Pangilinan J."/>
            <person name="Riley R."/>
            <person name="Salamov A."/>
            <person name="Simmons B.A."/>
            <person name="Magnuson J.K."/>
            <person name="Henrissat B."/>
            <person name="Mortensen U.H."/>
            <person name="Larsen T.O."/>
            <person name="De vries R.P."/>
            <person name="Grigoriev I.V."/>
            <person name="Machida M."/>
            <person name="Baker S.E."/>
            <person name="Andersen M.R."/>
        </authorList>
    </citation>
    <scope>NUCLEOTIDE SEQUENCE [LARGE SCALE GENOMIC DNA]</scope>
    <source>
        <strain evidence="1 2">CBS 117618</strain>
    </source>
</reference>
<proteinExistence type="predicted"/>
<protein>
    <submittedName>
        <fullName evidence="1">Uncharacterized protein</fullName>
    </submittedName>
</protein>